<protein>
    <submittedName>
        <fullName evidence="1">Uncharacterized protein</fullName>
    </submittedName>
</protein>
<keyword evidence="2" id="KW-1185">Reference proteome</keyword>
<organism evidence="1 2">
    <name type="scientific">Extremus antarcticus</name>
    <dbReference type="NCBI Taxonomy" id="702011"/>
    <lineage>
        <taxon>Eukaryota</taxon>
        <taxon>Fungi</taxon>
        <taxon>Dikarya</taxon>
        <taxon>Ascomycota</taxon>
        <taxon>Pezizomycotina</taxon>
        <taxon>Dothideomycetes</taxon>
        <taxon>Dothideomycetidae</taxon>
        <taxon>Mycosphaerellales</taxon>
        <taxon>Extremaceae</taxon>
        <taxon>Extremus</taxon>
    </lineage>
</organism>
<proteinExistence type="predicted"/>
<accession>A0AAJ0G9B0</accession>
<gene>
    <name evidence="1" type="ORF">LTR09_004996</name>
</gene>
<dbReference type="EMBL" id="JAWDJX010000013">
    <property type="protein sequence ID" value="KAK3054218.1"/>
    <property type="molecule type" value="Genomic_DNA"/>
</dbReference>
<reference evidence="1" key="1">
    <citation type="submission" date="2023-04" db="EMBL/GenBank/DDBJ databases">
        <title>Black Yeasts Isolated from many extreme environments.</title>
        <authorList>
            <person name="Coleine C."/>
            <person name="Stajich J.E."/>
            <person name="Selbmann L."/>
        </authorList>
    </citation>
    <scope>NUCLEOTIDE SEQUENCE</scope>
    <source>
        <strain evidence="1">CCFEE 5312</strain>
    </source>
</reference>
<dbReference type="Proteomes" id="UP001271007">
    <property type="component" value="Unassembled WGS sequence"/>
</dbReference>
<name>A0AAJ0G9B0_9PEZI</name>
<evidence type="ECO:0000313" key="2">
    <source>
        <dbReference type="Proteomes" id="UP001271007"/>
    </source>
</evidence>
<comment type="caution">
    <text evidence="1">The sequence shown here is derived from an EMBL/GenBank/DDBJ whole genome shotgun (WGS) entry which is preliminary data.</text>
</comment>
<sequence>MRPSSEDNTPRSSGFFRLPVEIRLAIYEINIESEIHEDEVRSSSTVGRLPAQPPITQVYRVIRDEALDIWYSTARFPIQFQALKWPGNRSGAAGTPEYIAVERSRSIPYADTRRLEPCFVQTYGMNALHYRYFVNLDGQNDSYMVEHAPKTHEWWVGYRPWSSEAHKQAKHRAIRLRKCFDEAVAEMITSSGGVNMLTAQSFQHLTPRWSWKFGADLSGDLGN</sequence>
<evidence type="ECO:0000313" key="1">
    <source>
        <dbReference type="EMBL" id="KAK3054218.1"/>
    </source>
</evidence>
<dbReference type="AlphaFoldDB" id="A0AAJ0G9B0"/>